<dbReference type="EMBL" id="DVFI01000101">
    <property type="protein sequence ID" value="HIQ63386.1"/>
    <property type="molecule type" value="Genomic_DNA"/>
</dbReference>
<keyword evidence="1" id="KW-0732">Signal</keyword>
<sequence>MKRRAFALCLALCLGMGAVAGASDAEAPLETYTTVTFEWGGLALLDEAAAEALGALLESTELRISRWADGENGYASAVWMLQEEPALDFAVAAQDGMWYERSTLLGDATVACTEAEFAALAAQFAQASGGMLPAQWGTAFAAVMSALAGGTGEALSVDAVGDYLDVVERWREGALDVTVTEGAHVMLPGLSGVRTETIDVTREEALALAEGLCAVLGQDAALWDAAVAAQMPGARADVAETMREEARALAEGLPAALAEILAADMPPAEYRRVYAQDGTLACSQVVLTVPGETDASLYLEWAESGEEIAALYARAALGEAEAELLLTLDGMLGAQIAQCTLRGEDGALELLLTRTREREESAGRAEETVETVLRAHSGAGPDEAAQTTLVLRTQRQEQGEGAQYTRRSVSTVSLEGFGTDEETVVTVTANTRMREKSLALAQQDNVLYLAGMDEQAREAWIQDTKLRLTQAWFSVLSRLPRETAAFLLAAMEAETPGS</sequence>
<feature type="signal peptide" evidence="1">
    <location>
        <begin position="1"/>
        <end position="22"/>
    </location>
</feature>
<dbReference type="AlphaFoldDB" id="A0A9D0YW92"/>
<dbReference type="Proteomes" id="UP000886819">
    <property type="component" value="Unassembled WGS sequence"/>
</dbReference>
<name>A0A9D0YW92_9FIRM</name>
<organism evidence="2 3">
    <name type="scientific">Candidatus Avichristensenella intestinipullorum</name>
    <dbReference type="NCBI Taxonomy" id="2840693"/>
    <lineage>
        <taxon>Bacteria</taxon>
        <taxon>Bacillati</taxon>
        <taxon>Bacillota</taxon>
        <taxon>Clostridia</taxon>
        <taxon>Candidatus Avichristensenella</taxon>
    </lineage>
</organism>
<comment type="caution">
    <text evidence="2">The sequence shown here is derived from an EMBL/GenBank/DDBJ whole genome shotgun (WGS) entry which is preliminary data.</text>
</comment>
<evidence type="ECO:0000256" key="1">
    <source>
        <dbReference type="SAM" id="SignalP"/>
    </source>
</evidence>
<reference evidence="2" key="1">
    <citation type="submission" date="2020-10" db="EMBL/GenBank/DDBJ databases">
        <authorList>
            <person name="Gilroy R."/>
        </authorList>
    </citation>
    <scope>NUCLEOTIDE SEQUENCE</scope>
    <source>
        <strain evidence="2">ChiHile30-977</strain>
    </source>
</reference>
<protein>
    <submittedName>
        <fullName evidence="2">Uncharacterized protein</fullName>
    </submittedName>
</protein>
<evidence type="ECO:0000313" key="2">
    <source>
        <dbReference type="EMBL" id="HIQ63386.1"/>
    </source>
</evidence>
<evidence type="ECO:0000313" key="3">
    <source>
        <dbReference type="Proteomes" id="UP000886819"/>
    </source>
</evidence>
<gene>
    <name evidence="2" type="ORF">IAA66_07335</name>
</gene>
<reference evidence="2" key="2">
    <citation type="journal article" date="2021" name="PeerJ">
        <title>Extensive microbial diversity within the chicken gut microbiome revealed by metagenomics and culture.</title>
        <authorList>
            <person name="Gilroy R."/>
            <person name="Ravi A."/>
            <person name="Getino M."/>
            <person name="Pursley I."/>
            <person name="Horton D.L."/>
            <person name="Alikhan N.F."/>
            <person name="Baker D."/>
            <person name="Gharbi K."/>
            <person name="Hall N."/>
            <person name="Watson M."/>
            <person name="Adriaenssens E.M."/>
            <person name="Foster-Nyarko E."/>
            <person name="Jarju S."/>
            <person name="Secka A."/>
            <person name="Antonio M."/>
            <person name="Oren A."/>
            <person name="Chaudhuri R.R."/>
            <person name="La Ragione R."/>
            <person name="Hildebrand F."/>
            <person name="Pallen M.J."/>
        </authorList>
    </citation>
    <scope>NUCLEOTIDE SEQUENCE</scope>
    <source>
        <strain evidence="2">ChiHile30-977</strain>
    </source>
</reference>
<accession>A0A9D0YW92</accession>
<feature type="chain" id="PRO_5039213153" evidence="1">
    <location>
        <begin position="23"/>
        <end position="498"/>
    </location>
</feature>
<proteinExistence type="predicted"/>